<dbReference type="InterPro" id="IPR001223">
    <property type="entry name" value="Glyco_hydro18_cat"/>
</dbReference>
<sequence>MINKLGKHGDKLREVTGTMTVGWMHLYCAFAALDPNTFQATVKRRNPKLSRKAFIDSTIRLARSNGFGGVDLDWEYPSSANGKQLI</sequence>
<evidence type="ECO:0000313" key="2">
    <source>
        <dbReference type="EMBL" id="RYR37920.1"/>
    </source>
</evidence>
<dbReference type="PROSITE" id="PS51910">
    <property type="entry name" value="GH18_2"/>
    <property type="match status" value="1"/>
</dbReference>
<proteinExistence type="predicted"/>
<protein>
    <recommendedName>
        <fullName evidence="1">GH18 domain-containing protein</fullName>
    </recommendedName>
</protein>
<evidence type="ECO:0000313" key="3">
    <source>
        <dbReference type="Proteomes" id="UP000289738"/>
    </source>
</evidence>
<dbReference type="SUPFAM" id="SSF51445">
    <property type="entry name" value="(Trans)glycosidases"/>
    <property type="match status" value="1"/>
</dbReference>
<dbReference type="InterPro" id="IPR017853">
    <property type="entry name" value="GH"/>
</dbReference>
<comment type="caution">
    <text evidence="2">The sequence shown here is derived from an EMBL/GenBank/DDBJ whole genome shotgun (WGS) entry which is preliminary data.</text>
</comment>
<dbReference type="Pfam" id="PF00704">
    <property type="entry name" value="Glyco_hydro_18"/>
    <property type="match status" value="1"/>
</dbReference>
<dbReference type="Gene3D" id="3.20.20.80">
    <property type="entry name" value="Glycosidases"/>
    <property type="match status" value="1"/>
</dbReference>
<accession>A0A445BGV9</accession>
<evidence type="ECO:0000259" key="1">
    <source>
        <dbReference type="PROSITE" id="PS51910"/>
    </source>
</evidence>
<organism evidence="2 3">
    <name type="scientific">Arachis hypogaea</name>
    <name type="common">Peanut</name>
    <dbReference type="NCBI Taxonomy" id="3818"/>
    <lineage>
        <taxon>Eukaryota</taxon>
        <taxon>Viridiplantae</taxon>
        <taxon>Streptophyta</taxon>
        <taxon>Embryophyta</taxon>
        <taxon>Tracheophyta</taxon>
        <taxon>Spermatophyta</taxon>
        <taxon>Magnoliopsida</taxon>
        <taxon>eudicotyledons</taxon>
        <taxon>Gunneridae</taxon>
        <taxon>Pentapetalae</taxon>
        <taxon>rosids</taxon>
        <taxon>fabids</taxon>
        <taxon>Fabales</taxon>
        <taxon>Fabaceae</taxon>
        <taxon>Papilionoideae</taxon>
        <taxon>50 kb inversion clade</taxon>
        <taxon>dalbergioids sensu lato</taxon>
        <taxon>Dalbergieae</taxon>
        <taxon>Pterocarpus clade</taxon>
        <taxon>Arachis</taxon>
    </lineage>
</organism>
<name>A0A445BGV9_ARAHY</name>
<gene>
    <name evidence="2" type="ORF">Ahy_A09g042835</name>
</gene>
<reference evidence="2 3" key="1">
    <citation type="submission" date="2019-01" db="EMBL/GenBank/DDBJ databases">
        <title>Sequencing of cultivated peanut Arachis hypogaea provides insights into genome evolution and oil improvement.</title>
        <authorList>
            <person name="Chen X."/>
        </authorList>
    </citation>
    <scope>NUCLEOTIDE SEQUENCE [LARGE SCALE GENOMIC DNA]</scope>
    <source>
        <strain evidence="3">cv. Fuhuasheng</strain>
        <tissue evidence="2">Leaves</tissue>
    </source>
</reference>
<feature type="domain" description="GH18" evidence="1">
    <location>
        <begin position="1"/>
        <end position="86"/>
    </location>
</feature>
<dbReference type="GO" id="GO:0005975">
    <property type="term" value="P:carbohydrate metabolic process"/>
    <property type="evidence" value="ECO:0007669"/>
    <property type="project" value="InterPro"/>
</dbReference>
<dbReference type="Proteomes" id="UP000289738">
    <property type="component" value="Chromosome A09"/>
</dbReference>
<keyword evidence="3" id="KW-1185">Reference proteome</keyword>
<dbReference type="STRING" id="3818.A0A445BGV9"/>
<dbReference type="EMBL" id="SDMP01000009">
    <property type="protein sequence ID" value="RYR37920.1"/>
    <property type="molecule type" value="Genomic_DNA"/>
</dbReference>
<dbReference type="AlphaFoldDB" id="A0A445BGV9"/>